<dbReference type="Proteomes" id="UP000092321">
    <property type="component" value="Unassembled WGS sequence"/>
</dbReference>
<proteinExistence type="predicted"/>
<dbReference type="AlphaFoldDB" id="A0A1B7TAX8"/>
<reference evidence="2" key="1">
    <citation type="journal article" date="2016" name="Proc. Natl. Acad. Sci. U.S.A.">
        <title>Comparative genomics of biotechnologically important yeasts.</title>
        <authorList>
            <person name="Riley R."/>
            <person name="Haridas S."/>
            <person name="Wolfe K.H."/>
            <person name="Lopes M.R."/>
            <person name="Hittinger C.T."/>
            <person name="Goeker M."/>
            <person name="Salamov A.A."/>
            <person name="Wisecaver J.H."/>
            <person name="Long T.M."/>
            <person name="Calvey C.H."/>
            <person name="Aerts A.L."/>
            <person name="Barry K.W."/>
            <person name="Choi C."/>
            <person name="Clum A."/>
            <person name="Coughlan A.Y."/>
            <person name="Deshpande S."/>
            <person name="Douglass A.P."/>
            <person name="Hanson S.J."/>
            <person name="Klenk H.-P."/>
            <person name="LaButti K.M."/>
            <person name="Lapidus A."/>
            <person name="Lindquist E.A."/>
            <person name="Lipzen A.M."/>
            <person name="Meier-Kolthoff J.P."/>
            <person name="Ohm R.A."/>
            <person name="Otillar R.P."/>
            <person name="Pangilinan J.L."/>
            <person name="Peng Y."/>
            <person name="Rokas A."/>
            <person name="Rosa C.A."/>
            <person name="Scheuner C."/>
            <person name="Sibirny A.A."/>
            <person name="Slot J.C."/>
            <person name="Stielow J.B."/>
            <person name="Sun H."/>
            <person name="Kurtzman C.P."/>
            <person name="Blackwell M."/>
            <person name="Grigoriev I.V."/>
            <person name="Jeffries T.W."/>
        </authorList>
    </citation>
    <scope>NUCLEOTIDE SEQUENCE [LARGE SCALE GENOMIC DNA]</scope>
    <source>
        <strain evidence="2">NRRL Y-1626</strain>
    </source>
</reference>
<comment type="caution">
    <text evidence="1">The sequence shown here is derived from an EMBL/GenBank/DDBJ whole genome shotgun (WGS) entry which is preliminary data.</text>
</comment>
<dbReference type="OrthoDB" id="3970909at2759"/>
<gene>
    <name evidence="1" type="ORF">HANVADRAFT_53570</name>
</gene>
<sequence length="133" mass="15281">MFSLFSGIKSTSLILKSQSSCLNTSKQLLKNTSLQLRNNSTSNKKYKVKTRRSLFNRLKIVPLGPVKPKIPNTEVEQPSFAIMTKRSGVAHGNAGWSRKQLMDKRGFHEPNKIMKRYIKSHVHNKAMRKLINW</sequence>
<keyword evidence="2" id="KW-1185">Reference proteome</keyword>
<dbReference type="EMBL" id="LXPE01000035">
    <property type="protein sequence ID" value="OBA25899.1"/>
    <property type="molecule type" value="Genomic_DNA"/>
</dbReference>
<name>A0A1B7TAX8_9ASCO</name>
<evidence type="ECO:0000313" key="2">
    <source>
        <dbReference type="Proteomes" id="UP000092321"/>
    </source>
</evidence>
<accession>A0A1B7TAX8</accession>
<protein>
    <submittedName>
        <fullName evidence="1">Uncharacterized protein</fullName>
    </submittedName>
</protein>
<evidence type="ECO:0000313" key="1">
    <source>
        <dbReference type="EMBL" id="OBA25899.1"/>
    </source>
</evidence>
<organism evidence="1 2">
    <name type="scientific">Hanseniaspora valbyensis NRRL Y-1626</name>
    <dbReference type="NCBI Taxonomy" id="766949"/>
    <lineage>
        <taxon>Eukaryota</taxon>
        <taxon>Fungi</taxon>
        <taxon>Dikarya</taxon>
        <taxon>Ascomycota</taxon>
        <taxon>Saccharomycotina</taxon>
        <taxon>Saccharomycetes</taxon>
        <taxon>Saccharomycodales</taxon>
        <taxon>Saccharomycodaceae</taxon>
        <taxon>Hanseniaspora</taxon>
    </lineage>
</organism>